<dbReference type="PANTHER" id="PTHR16461:SF5">
    <property type="entry name" value="TOLL-INTERACTING PROTEIN"/>
    <property type="match status" value="1"/>
</dbReference>
<feature type="compositionally biased region" description="Low complexity" evidence="1">
    <location>
        <begin position="321"/>
        <end position="339"/>
    </location>
</feature>
<dbReference type="GO" id="GO:0006511">
    <property type="term" value="P:ubiquitin-dependent protein catabolic process"/>
    <property type="evidence" value="ECO:0007669"/>
    <property type="project" value="TreeGrafter"/>
</dbReference>
<feature type="region of interest" description="Disordered" evidence="1">
    <location>
        <begin position="85"/>
        <end position="369"/>
    </location>
</feature>
<dbReference type="GO" id="GO:0005737">
    <property type="term" value="C:cytoplasm"/>
    <property type="evidence" value="ECO:0007669"/>
    <property type="project" value="TreeGrafter"/>
</dbReference>
<evidence type="ECO:0000313" key="4">
    <source>
        <dbReference type="Proteomes" id="UP001140094"/>
    </source>
</evidence>
<dbReference type="Proteomes" id="UP001140094">
    <property type="component" value="Unassembled WGS sequence"/>
</dbReference>
<feature type="compositionally biased region" description="Low complexity" evidence="1">
    <location>
        <begin position="220"/>
        <end position="237"/>
    </location>
</feature>
<evidence type="ECO:0000313" key="3">
    <source>
        <dbReference type="EMBL" id="KAJ2803605.1"/>
    </source>
</evidence>
<dbReference type="EMBL" id="JANBUO010000504">
    <property type="protein sequence ID" value="KAJ2803605.1"/>
    <property type="molecule type" value="Genomic_DNA"/>
</dbReference>
<dbReference type="Pfam" id="PF02845">
    <property type="entry name" value="CUE"/>
    <property type="match status" value="1"/>
</dbReference>
<feature type="domain" description="CUE" evidence="2">
    <location>
        <begin position="4"/>
        <end position="47"/>
    </location>
</feature>
<proteinExistence type="predicted"/>
<gene>
    <name evidence="3" type="ORF">H4R20_002822</name>
</gene>
<dbReference type="PROSITE" id="PS51140">
    <property type="entry name" value="CUE"/>
    <property type="match status" value="1"/>
</dbReference>
<protein>
    <recommendedName>
        <fullName evidence="2">CUE domain-containing protein</fullName>
    </recommendedName>
</protein>
<dbReference type="AlphaFoldDB" id="A0A9W8LUN0"/>
<keyword evidence="4" id="KW-1185">Reference proteome</keyword>
<feature type="compositionally biased region" description="Low complexity" evidence="1">
    <location>
        <begin position="179"/>
        <end position="191"/>
    </location>
</feature>
<dbReference type="GO" id="GO:0043130">
    <property type="term" value="F:ubiquitin binding"/>
    <property type="evidence" value="ECO:0007669"/>
    <property type="project" value="InterPro"/>
</dbReference>
<evidence type="ECO:0000256" key="1">
    <source>
        <dbReference type="SAM" id="MobiDB-lite"/>
    </source>
</evidence>
<name>A0A9W8LUN0_9FUNG</name>
<dbReference type="PANTHER" id="PTHR16461">
    <property type="entry name" value="TOLL-INTERACTING PROTEIN"/>
    <property type="match status" value="1"/>
</dbReference>
<feature type="compositionally biased region" description="Basic and acidic residues" evidence="1">
    <location>
        <begin position="133"/>
        <end position="145"/>
    </location>
</feature>
<organism evidence="3 4">
    <name type="scientific">Coemansia guatemalensis</name>
    <dbReference type="NCBI Taxonomy" id="2761395"/>
    <lineage>
        <taxon>Eukaryota</taxon>
        <taxon>Fungi</taxon>
        <taxon>Fungi incertae sedis</taxon>
        <taxon>Zoopagomycota</taxon>
        <taxon>Kickxellomycotina</taxon>
        <taxon>Kickxellomycetes</taxon>
        <taxon>Kickxellales</taxon>
        <taxon>Kickxellaceae</taxon>
        <taxon>Coemansia</taxon>
    </lineage>
</organism>
<reference evidence="3" key="1">
    <citation type="submission" date="2022-07" db="EMBL/GenBank/DDBJ databases">
        <title>Phylogenomic reconstructions and comparative analyses of Kickxellomycotina fungi.</title>
        <authorList>
            <person name="Reynolds N.K."/>
            <person name="Stajich J.E."/>
            <person name="Barry K."/>
            <person name="Grigoriev I.V."/>
            <person name="Crous P."/>
            <person name="Smith M.E."/>
        </authorList>
    </citation>
    <scope>NUCLEOTIDE SEQUENCE</scope>
    <source>
        <strain evidence="3">NRRL 1565</strain>
    </source>
</reference>
<dbReference type="OrthoDB" id="9942608at2759"/>
<dbReference type="SUPFAM" id="SSF46934">
    <property type="entry name" value="UBA-like"/>
    <property type="match status" value="1"/>
</dbReference>
<sequence length="369" mass="40243">MTNDYSEGMKALTELFPEMDTEVIETILSNNSGQVEPSVNALLSLSDPEYKPDEADSRRLKNIEEDAAVARRLAEADLSAAQRQPYYPAPGYANNSTVNPHMRKSSAPPFANNLSWSPHKQPQQQQQKKKTSKIRDIFRRSRRSDGASTSEPPPAANAAEVGNPDRYVRPSHTLESDFSDTSSSANSNTSNGHSQPVQQRREGDVVDIADEDNRPLAFAQPLQQQNLQPTQQQQQNQKPYASPANDLFGLYEDPISSNSLASYEPLSPSKCLHAKPADISAPSSPTKQQQQTPPPPFSAVATDHAKVDLNNPFDDNPLLHAASSATDNNNNASSGHAGNITNPFAAAPSEEPANRPAVDTNPFRNRLNI</sequence>
<evidence type="ECO:0000259" key="2">
    <source>
        <dbReference type="PROSITE" id="PS51140"/>
    </source>
</evidence>
<accession>A0A9W8LUN0</accession>
<dbReference type="InterPro" id="IPR003892">
    <property type="entry name" value="CUE"/>
</dbReference>
<comment type="caution">
    <text evidence="3">The sequence shown here is derived from an EMBL/GenBank/DDBJ whole genome shotgun (WGS) entry which is preliminary data.</text>
</comment>
<dbReference type="SMART" id="SM00546">
    <property type="entry name" value="CUE"/>
    <property type="match status" value="1"/>
</dbReference>
<dbReference type="GO" id="GO:0031624">
    <property type="term" value="F:ubiquitin conjugating enzyme binding"/>
    <property type="evidence" value="ECO:0007669"/>
    <property type="project" value="TreeGrafter"/>
</dbReference>
<dbReference type="InterPro" id="IPR009060">
    <property type="entry name" value="UBA-like_sf"/>
</dbReference>
<feature type="compositionally biased region" description="Low complexity" evidence="1">
    <location>
        <begin position="282"/>
        <end position="291"/>
    </location>
</feature>
<dbReference type="Gene3D" id="1.10.8.10">
    <property type="entry name" value="DNA helicase RuvA subunit, C-terminal domain"/>
    <property type="match status" value="1"/>
</dbReference>
<feature type="compositionally biased region" description="Basic and acidic residues" evidence="1">
    <location>
        <begin position="166"/>
        <end position="175"/>
    </location>
</feature>